<keyword evidence="2" id="KW-1133">Transmembrane helix</keyword>
<dbReference type="EMBL" id="JAPMOS010000169">
    <property type="protein sequence ID" value="KAJ4454279.1"/>
    <property type="molecule type" value="Genomic_DNA"/>
</dbReference>
<keyword evidence="2" id="KW-0812">Transmembrane</keyword>
<organism evidence="3 4">
    <name type="scientific">Paratrimastix pyriformis</name>
    <dbReference type="NCBI Taxonomy" id="342808"/>
    <lineage>
        <taxon>Eukaryota</taxon>
        <taxon>Metamonada</taxon>
        <taxon>Preaxostyla</taxon>
        <taxon>Paratrimastigidae</taxon>
        <taxon>Paratrimastix</taxon>
    </lineage>
</organism>
<accession>A0ABQ8UAC7</accession>
<comment type="caution">
    <text evidence="3">The sequence shown here is derived from an EMBL/GenBank/DDBJ whole genome shotgun (WGS) entry which is preliminary data.</text>
</comment>
<dbReference type="Proteomes" id="UP001141327">
    <property type="component" value="Unassembled WGS sequence"/>
</dbReference>
<keyword evidence="4" id="KW-1185">Reference proteome</keyword>
<evidence type="ECO:0000256" key="1">
    <source>
        <dbReference type="SAM" id="MobiDB-lite"/>
    </source>
</evidence>
<evidence type="ECO:0000256" key="2">
    <source>
        <dbReference type="SAM" id="Phobius"/>
    </source>
</evidence>
<keyword evidence="2" id="KW-0472">Membrane</keyword>
<feature type="region of interest" description="Disordered" evidence="1">
    <location>
        <begin position="1129"/>
        <end position="1150"/>
    </location>
</feature>
<proteinExistence type="predicted"/>
<feature type="region of interest" description="Disordered" evidence="1">
    <location>
        <begin position="698"/>
        <end position="788"/>
    </location>
</feature>
<sequence length="1773" mass="195837">MSGWTLSPLVAVDSIIISKFQAFLDVESPVALLPGRIGDSIGLDLRHQSYGHVEQLSIEDAQSTVMTTPAYYGDGFYIYVSGKDRTTGSPMTGRSPAFAIVPDMRCSDMSEGGWLGDTKLANPYTLTLLGLSDGMPLNITLTSPDQSFVVLLYNGTSVSGATKYKNQSLPGGISTGLYQITSSVQYRGIDGHLRVMTCSVPYSIKSIASLKILSPGNGTTYETAHQYPLSFSHNSVPLLHSQTHVERPWKSSGAMESAKIHLTDLSSLRRLNPQQYPLSFSYNASDLVDQTTYEVTLYNTARTKSQSLYYRLSLRNPQDWYVSPSILPIGQSDTFIVVMSPSDRSEPNVTSTPFTIHNSYCSGYVRGTHPIVRDASSLLRCGKDPFFSTKVDQRTRKKTYLCLKESYVGKEIRIFLFAARMTCERLKCPFFASRVTRDRQVFEMQAKRNIIPAQAMEIYFFYITWWYHRKLTKIEKKPTLERHAVDLRVFYITNLVTFPSGGSLRPDGRVQLAVPINSSVPEPPITVQNSRGTQLSAWRRNEVDYYWGELLNIGLISGGSKSYQLFNATYQTLPAPQVNFTQPTSNLTLNAGTLYNISWVTDQMLRPAALWLETDSTDTDTFPWLSNAIKKHESGLARRVRHHYERDVRQLSVDICSLVDFIAQHAPKDFSEHLSSYLFPTLTPFTIRVLDRYPELKSDPHYRSMRNSKSESRFPPPKPKKASVQPLTSKKVPDPPASDHAFAPPTPTPMVVQHSGHCESTPPPPPLKRSAPRERHRPQPPAPLVPPPPFPYGPVIPLEAVPIRQLVPVSLYLTSIHDDPLILWQVSATGRYTPFGPCWPLLARGLGDVRARIVLRDMNNLETAYGKSEPFWMHSDYCAGEVTIQLTPNQPYLLRDHIGDGPSLYLPCIYHLRPPPETDRFVVKIKITRYAVTLYGDSIELSSEGSYSSTPMKEIYRYTPALPANATFVTFPNNGLRVALHNQWVTPTFPVDPTGPFGGLVAEVVAVPLPTVNFTRPTVNETLSVGTLYNISWATDRAIGPADLWLEAESTDAATFPMLRMGTVPDATWNLWPVVTKDASSLAGWPLLALGLGNVRARISIRETNNHELAYAKSEPFWVHTGLASDASRYTTATGPPETHQRTTSRHTRTYSQDPCSRLVDRPQTLCLPTRCADYCGGEATIQLALNQPYLLRDHIGDGPSLYLPCIYHLRPPPTEDRFVVALTILRYGVTLPGDSIGVFEEYYSSSTTLAEILPDTPALPTNATFNALSINWMRVELHNRGVTPTFPVDPTGPFSGLVAEVVAYQLPDVVVDINPKSLPSPAYAAETVVPVRVSFMGCPLRPTAGGPCQDPMGSQWQIAAGDRDRHVIPLSWVRMRLSCLVLWLFMHDSLEIEVFHTLQLLLSLYRAVTSHFSFSLYPVFDLAVTLSRDVRPNEGPFQMSAYWEPNPGHGVGTSSKEFDVTEPGAVENPKKYPTKFGTPPIFRGSSDQTLSEKPEISYSEPTKYTGPVISCQARADFATAQGSLRLPTDGTTSCTWSLALPASSSTANAAGPQSLWVTFPAINLDAGDELMIFDGPTADPKSLLRVLGSATDRVFFADALLSRTDALTMSLRRGARTSPSWKLAVSWLAMPTPAIITVNDLPPTVALGDHVAISWNTTLSQGPPLRDGGAQGLRGRGGVLGHGPQPSPQKILVEAIVPGWPAIFAWSNQFTVPINTAGAAIWPWILLGCLLGAGALAVPLGIGSWLWLRRRRASRLAASDNQQVLLASVDNL</sequence>
<gene>
    <name evidence="3" type="ORF">PAPYR_11055</name>
</gene>
<feature type="transmembrane region" description="Helical" evidence="2">
    <location>
        <begin position="1722"/>
        <end position="1749"/>
    </location>
</feature>
<feature type="compositionally biased region" description="Pro residues" evidence="1">
    <location>
        <begin position="779"/>
        <end position="788"/>
    </location>
</feature>
<feature type="compositionally biased region" description="Basic and acidic residues" evidence="1">
    <location>
        <begin position="698"/>
        <end position="712"/>
    </location>
</feature>
<evidence type="ECO:0000313" key="4">
    <source>
        <dbReference type="Proteomes" id="UP001141327"/>
    </source>
</evidence>
<evidence type="ECO:0000313" key="3">
    <source>
        <dbReference type="EMBL" id="KAJ4454279.1"/>
    </source>
</evidence>
<protein>
    <submittedName>
        <fullName evidence="3">Uncharacterized protein</fullName>
    </submittedName>
</protein>
<reference evidence="3" key="1">
    <citation type="journal article" date="2022" name="bioRxiv">
        <title>Genomics of Preaxostyla Flagellates Illuminates Evolutionary Transitions and the Path Towards Mitochondrial Loss.</title>
        <authorList>
            <person name="Novak L.V.F."/>
            <person name="Treitli S.C."/>
            <person name="Pyrih J."/>
            <person name="Halakuc P."/>
            <person name="Pipaliya S.V."/>
            <person name="Vacek V."/>
            <person name="Brzon O."/>
            <person name="Soukal P."/>
            <person name="Eme L."/>
            <person name="Dacks J.B."/>
            <person name="Karnkowska A."/>
            <person name="Elias M."/>
            <person name="Hampl V."/>
        </authorList>
    </citation>
    <scope>NUCLEOTIDE SEQUENCE</scope>
    <source>
        <strain evidence="3">RCP-MX</strain>
    </source>
</reference>
<name>A0ABQ8UAC7_9EUKA</name>